<dbReference type="Pfam" id="PF00982">
    <property type="entry name" value="Glyco_transf_20"/>
    <property type="match status" value="1"/>
</dbReference>
<feature type="region of interest" description="Disordered" evidence="1">
    <location>
        <begin position="120"/>
        <end position="193"/>
    </location>
</feature>
<dbReference type="PANTHER" id="PTHR10788">
    <property type="entry name" value="TREHALOSE-6-PHOSPHATE SYNTHASE"/>
    <property type="match status" value="1"/>
</dbReference>
<sequence length="584" mass="66483">MEQQGLFTQVHFRAYFKTDFGEKVRVVGNHANIGNWDPAHGHELITTDELYPSWFSHEPVALPLRGQIEYKYVIVDYQGNLVKWEELTGGNRTLSPSGVEQTVEDDEGFFRAQTSSKYGITLDATEGLAGEDSEDEEGDEGDESPAVHKSSGNQEEAADGDGAVSLAPAPSTPLNEASRQTSRRRSDTGELTRQMIEQERALKLEGARHEEELRDLLSPNDSLWVVAYELPVGVVKDEKTGKFALRQKKSLLMPSLHAIRNDLIVPVKFVGYPGLWVESEEERAQIAQLLEPQGCIPVWPSKAHKEAFLFFCQAVLWPLFHNVLFRSDQSTEPFSYAKWHSYQAINREWAEAVVERAADDDVVWVHDYHLMLVPMFITRKSRLANVGFFLHSPFPSSEIFRNLPVREEIIKAMLCADLVGFHFFEYARHFMVTCKRLLGLSHHFRRGGFVGIEYLGRSVMIRIGHVPLSFSELRSCVSGSEDVRERTRRLREEVEGRFIFGSVDRCDSLAGVFLKLQAFEAFLDDYPYAQGRCVLVQLVYPFLNMHEDTESIQRDLTEKAQRLNNKYSQLARGRASVILEFAEV</sequence>
<evidence type="ECO:0000313" key="3">
    <source>
        <dbReference type="EMBL" id="CEM28559.1"/>
    </source>
</evidence>
<dbReference type="Gene3D" id="3.40.50.2000">
    <property type="entry name" value="Glycogen Phosphorylase B"/>
    <property type="match status" value="2"/>
</dbReference>
<dbReference type="GO" id="GO:0004805">
    <property type="term" value="F:trehalose-phosphatase activity"/>
    <property type="evidence" value="ECO:0007669"/>
    <property type="project" value="TreeGrafter"/>
</dbReference>
<dbReference type="PANTHER" id="PTHR10788:SF94">
    <property type="entry name" value="ALPHA,ALPHA-TREHALOSE-PHOSPHATE SYNTHASE [UDP-FORMING] 5"/>
    <property type="match status" value="1"/>
</dbReference>
<organism evidence="3">
    <name type="scientific">Chromera velia CCMP2878</name>
    <dbReference type="NCBI Taxonomy" id="1169474"/>
    <lineage>
        <taxon>Eukaryota</taxon>
        <taxon>Sar</taxon>
        <taxon>Alveolata</taxon>
        <taxon>Colpodellida</taxon>
        <taxon>Chromeraceae</taxon>
        <taxon>Chromera</taxon>
    </lineage>
</organism>
<dbReference type="Gene3D" id="2.60.40.10">
    <property type="entry name" value="Immunoglobulins"/>
    <property type="match status" value="1"/>
</dbReference>
<dbReference type="InterPro" id="IPR013783">
    <property type="entry name" value="Ig-like_fold"/>
</dbReference>
<feature type="non-terminal residue" evidence="3">
    <location>
        <position position="584"/>
    </location>
</feature>
<evidence type="ECO:0000256" key="1">
    <source>
        <dbReference type="SAM" id="MobiDB-lite"/>
    </source>
</evidence>
<dbReference type="AlphaFoldDB" id="A0A0G4GG32"/>
<dbReference type="GO" id="GO:0005992">
    <property type="term" value="P:trehalose biosynthetic process"/>
    <property type="evidence" value="ECO:0007669"/>
    <property type="project" value="InterPro"/>
</dbReference>
<dbReference type="SMART" id="SM01065">
    <property type="entry name" value="CBM_2"/>
    <property type="match status" value="1"/>
</dbReference>
<evidence type="ECO:0000259" key="2">
    <source>
        <dbReference type="PROSITE" id="PS51166"/>
    </source>
</evidence>
<dbReference type="GO" id="GO:0005829">
    <property type="term" value="C:cytosol"/>
    <property type="evidence" value="ECO:0007669"/>
    <property type="project" value="TreeGrafter"/>
</dbReference>
<dbReference type="InterPro" id="IPR002044">
    <property type="entry name" value="CBM20"/>
</dbReference>
<feature type="compositionally biased region" description="Basic and acidic residues" evidence="1">
    <location>
        <begin position="184"/>
        <end position="193"/>
    </location>
</feature>
<dbReference type="GO" id="GO:2001070">
    <property type="term" value="F:starch binding"/>
    <property type="evidence" value="ECO:0007669"/>
    <property type="project" value="InterPro"/>
</dbReference>
<protein>
    <recommendedName>
        <fullName evidence="2">CBM20 domain-containing protein</fullName>
    </recommendedName>
</protein>
<gene>
    <name evidence="3" type="ORF">Cvel_21747</name>
</gene>
<dbReference type="CDD" id="cd05467">
    <property type="entry name" value="CBM20"/>
    <property type="match status" value="1"/>
</dbReference>
<proteinExistence type="predicted"/>
<accession>A0A0G4GG32</accession>
<name>A0A0G4GG32_9ALVE</name>
<dbReference type="Pfam" id="PF00686">
    <property type="entry name" value="CBM_20"/>
    <property type="match status" value="1"/>
</dbReference>
<dbReference type="InterPro" id="IPR001830">
    <property type="entry name" value="Glyco_trans_20"/>
</dbReference>
<dbReference type="SUPFAM" id="SSF53756">
    <property type="entry name" value="UDP-Glycosyltransferase/glycogen phosphorylase"/>
    <property type="match status" value="1"/>
</dbReference>
<feature type="domain" description="CBM20" evidence="2">
    <location>
        <begin position="2"/>
        <end position="112"/>
    </location>
</feature>
<dbReference type="EMBL" id="CDMZ01001178">
    <property type="protein sequence ID" value="CEM28559.1"/>
    <property type="molecule type" value="Genomic_DNA"/>
</dbReference>
<feature type="compositionally biased region" description="Acidic residues" evidence="1">
    <location>
        <begin position="129"/>
        <end position="143"/>
    </location>
</feature>
<reference evidence="3" key="1">
    <citation type="submission" date="2014-11" db="EMBL/GenBank/DDBJ databases">
        <authorList>
            <person name="Otto D Thomas"/>
            <person name="Naeem Raeece"/>
        </authorList>
    </citation>
    <scope>NUCLEOTIDE SEQUENCE</scope>
</reference>
<dbReference type="SUPFAM" id="SSF49452">
    <property type="entry name" value="Starch-binding domain-like"/>
    <property type="match status" value="1"/>
</dbReference>
<dbReference type="InterPro" id="IPR013784">
    <property type="entry name" value="Carb-bd-like_fold"/>
</dbReference>
<dbReference type="PROSITE" id="PS51166">
    <property type="entry name" value="CBM20"/>
    <property type="match status" value="1"/>
</dbReference>